<feature type="compositionally biased region" description="Low complexity" evidence="2">
    <location>
        <begin position="319"/>
        <end position="366"/>
    </location>
</feature>
<feature type="coiled-coil region" evidence="1">
    <location>
        <begin position="1225"/>
        <end position="1252"/>
    </location>
</feature>
<feature type="region of interest" description="Disordered" evidence="2">
    <location>
        <begin position="319"/>
        <end position="372"/>
    </location>
</feature>
<sequence>MASLRVDPAWALHPRAFLHSKKKRAPVLPPSVSSSLASHRPRDRPPLDVASSSPPLSLPLSLPLSPLSSSSFASPTVSPLFRRSPLPCSLFSPAPAAGSHRALRVGASTVSTACSGDRGDCPARAPAEARDARPLLAGKHAGEFRRNLLLPLICTRTPPVGDEAWATQFKDLQGKREGRAAALWLQAVAETASPLSVLLAASALQERKWLLGEGEEAASLNAKKENSKKSCVALQRIQETLLRNAHSFSDAFFVRTLKLLFSPAFALAASERALLVTQLDQRLTSMHASLLPQVASALTQNRASRNAALSASAFSSSSISSSSASSASSPSASSPSASSPSASSPSASSPSASSPSASSTSVSSPSSPSPREDFVRRRLFARLLPLLLSDARDSLFSPLAPASLFSSSSPASHVPCLSGETALGSEASLETFRTSERVTACVASCGRLLPLSVEQRMDLKGLLKALVRDVRERRPAKRTGEDAEQAVASLRSERRRIASETHTSLESSLERKQGACEQRKRESEAPDVEVERGQINAWIHMTELPSKSGPDGKYISSATSSPSSFSSPTSTSSSSAPSTSAGEAAFSAASESFASPLAPPVSPSVPLSSEASEGSSADPEVAQRVREAQLAGELLHLPLAMAALGSADALLFFDCVEGVYKFLPRYSDAQLATFCRRAALVQFEKKDETQPVDGFHLFTLFLLDRMPTMSPPRQEKLAAVLAAFVGNCPPHLAASLSLLASSFLIHMHPNVIRGTGNLWSGVDPLNAPSRRFPLAISNATFATLMSHLSRISSLFLSPAASLSSSSSSSSVETKKLLAALRVYRRSLERASQERSVLASLHACDLINLLEATLRLKHLAIRAPDGKAKPGVDDDAGEASEQMARVFTDLLSALHKKASSLTVGDAEALLGVLNLLGQRSVSPKKSKTVSRPVSVSPATAGLLARLLHIAITRPEKRDRPSSVHVSSGSPVNALVHSDALQGPQIFPELQANVASPQERLWTDTVPTRGQESLLSVRPLSFTQFLSETSRGTSGLAGLGDERIKQLRAALQILLPRPLEVFKSSGLPDDVLALLLFSVEATSWLLSEVGALRTSFSRSAAALSRFASPRLSGVSLDEGEEAEEKEEGESEEANGREAAALMLFGITRQTLAGAFGVCGMMLEEMQAKDRRRTQVVGLTSRLARLLPADIAASTDRRYVTEALLRTLPADVESLRLACVALLGLRAVRRQETLLEKTKRRKEKRRQNALRLEVQRKAEDAEGALDENRHLQES</sequence>
<feature type="compositionally biased region" description="Basic and acidic residues" evidence="2">
    <location>
        <begin position="508"/>
        <end position="532"/>
    </location>
</feature>
<dbReference type="Proteomes" id="UP000002226">
    <property type="component" value="Unassembled WGS sequence"/>
</dbReference>
<proteinExistence type="predicted"/>
<dbReference type="PaxDb" id="5811-TGME49_058000"/>
<evidence type="ECO:0000256" key="2">
    <source>
        <dbReference type="SAM" id="MobiDB-lite"/>
    </source>
</evidence>
<feature type="compositionally biased region" description="Low complexity" evidence="2">
    <location>
        <begin position="556"/>
        <end position="580"/>
    </location>
</feature>
<feature type="compositionally biased region" description="Acidic residues" evidence="2">
    <location>
        <begin position="1115"/>
        <end position="1130"/>
    </location>
</feature>
<organism evidence="3 4">
    <name type="scientific">Toxoplasma gondii (strain ATCC 50861 / VEG)</name>
    <dbReference type="NCBI Taxonomy" id="432359"/>
    <lineage>
        <taxon>Eukaryota</taxon>
        <taxon>Sar</taxon>
        <taxon>Alveolata</taxon>
        <taxon>Apicomplexa</taxon>
        <taxon>Conoidasida</taxon>
        <taxon>Coccidia</taxon>
        <taxon>Eucoccidiorida</taxon>
        <taxon>Eimeriorina</taxon>
        <taxon>Sarcocystidae</taxon>
        <taxon>Toxoplasma</taxon>
    </lineage>
</organism>
<reference evidence="3" key="1">
    <citation type="submission" date="2007-03" db="EMBL/GenBank/DDBJ databases">
        <authorList>
            <person name="Paulsen I."/>
        </authorList>
    </citation>
    <scope>NUCLEOTIDE SEQUENCE</scope>
    <source>
        <strain evidence="3">VEG</strain>
    </source>
</reference>
<dbReference type="VEuPathDB" id="ToxoDB:TGVEG_258000"/>
<comment type="caution">
    <text evidence="3">The sequence shown here is derived from an EMBL/GenBank/DDBJ whole genome shotgun (WGS) entry which is preliminary data.</text>
</comment>
<dbReference type="OrthoDB" id="333061at2759"/>
<dbReference type="AlphaFoldDB" id="A0A125YIM8"/>
<evidence type="ECO:0000313" key="4">
    <source>
        <dbReference type="Proteomes" id="UP000002226"/>
    </source>
</evidence>
<keyword evidence="4" id="KW-1185">Reference proteome</keyword>
<name>A0A125YIM8_TOXGV</name>
<gene>
    <name evidence="3" type="ORF">TGVEG_258000</name>
</gene>
<dbReference type="OMA" id="MQAKDRR"/>
<accession>A0A125YIM8</accession>
<feature type="region of interest" description="Disordered" evidence="2">
    <location>
        <begin position="1112"/>
        <end position="1132"/>
    </location>
</feature>
<dbReference type="EMBL" id="AAYL02000141">
    <property type="protein sequence ID" value="ESS32160.1"/>
    <property type="molecule type" value="Genomic_DNA"/>
</dbReference>
<evidence type="ECO:0000313" key="3">
    <source>
        <dbReference type="EMBL" id="ESS32160.1"/>
    </source>
</evidence>
<feature type="region of interest" description="Disordered" evidence="2">
    <location>
        <begin position="597"/>
        <end position="622"/>
    </location>
</feature>
<evidence type="ECO:0000256" key="1">
    <source>
        <dbReference type="SAM" id="Coils"/>
    </source>
</evidence>
<protein>
    <submittedName>
        <fullName evidence="3">Uncharacterized protein</fullName>
    </submittedName>
</protein>
<feature type="compositionally biased region" description="Low complexity" evidence="2">
    <location>
        <begin position="604"/>
        <end position="613"/>
    </location>
</feature>
<feature type="region of interest" description="Disordered" evidence="2">
    <location>
        <begin position="23"/>
        <end position="53"/>
    </location>
</feature>
<dbReference type="eggNOG" id="ENOG502QYV7">
    <property type="taxonomic scope" value="Eukaryota"/>
</dbReference>
<keyword evidence="1" id="KW-0175">Coiled coil</keyword>
<feature type="region of interest" description="Disordered" evidence="2">
    <location>
        <begin position="473"/>
        <end position="580"/>
    </location>
</feature>